<evidence type="ECO:0000256" key="6">
    <source>
        <dbReference type="ARBA" id="ARBA00022801"/>
    </source>
</evidence>
<organism evidence="12">
    <name type="scientific">Sesamum latifolium</name>
    <dbReference type="NCBI Taxonomy" id="2727402"/>
    <lineage>
        <taxon>Eukaryota</taxon>
        <taxon>Viridiplantae</taxon>
        <taxon>Streptophyta</taxon>
        <taxon>Embryophyta</taxon>
        <taxon>Tracheophyta</taxon>
        <taxon>Spermatophyta</taxon>
        <taxon>Magnoliopsida</taxon>
        <taxon>eudicotyledons</taxon>
        <taxon>Gunneridae</taxon>
        <taxon>Pentapetalae</taxon>
        <taxon>asterids</taxon>
        <taxon>lamiids</taxon>
        <taxon>Lamiales</taxon>
        <taxon>Pedaliaceae</taxon>
        <taxon>Sesamum</taxon>
    </lineage>
</organism>
<dbReference type="PROSITE" id="PS00503">
    <property type="entry name" value="PECTINESTERASE_2"/>
    <property type="match status" value="1"/>
</dbReference>
<dbReference type="Gene3D" id="2.160.20.10">
    <property type="entry name" value="Single-stranded right-handed beta-helix, Pectin lyase-like"/>
    <property type="match status" value="2"/>
</dbReference>
<evidence type="ECO:0000313" key="12">
    <source>
        <dbReference type="EMBL" id="KAL0401036.1"/>
    </source>
</evidence>
<reference evidence="12" key="2">
    <citation type="journal article" date="2024" name="Plant">
        <title>Genomic evolution and insights into agronomic trait innovations of Sesamum species.</title>
        <authorList>
            <person name="Miao H."/>
            <person name="Wang L."/>
            <person name="Qu L."/>
            <person name="Liu H."/>
            <person name="Sun Y."/>
            <person name="Le M."/>
            <person name="Wang Q."/>
            <person name="Wei S."/>
            <person name="Zheng Y."/>
            <person name="Lin W."/>
            <person name="Duan Y."/>
            <person name="Cao H."/>
            <person name="Xiong S."/>
            <person name="Wang X."/>
            <person name="Wei L."/>
            <person name="Li C."/>
            <person name="Ma Q."/>
            <person name="Ju M."/>
            <person name="Zhao R."/>
            <person name="Li G."/>
            <person name="Mu C."/>
            <person name="Tian Q."/>
            <person name="Mei H."/>
            <person name="Zhang T."/>
            <person name="Gao T."/>
            <person name="Zhang H."/>
        </authorList>
    </citation>
    <scope>NUCLEOTIDE SEQUENCE</scope>
    <source>
        <strain evidence="12">KEN1</strain>
    </source>
</reference>
<evidence type="ECO:0000259" key="11">
    <source>
        <dbReference type="Pfam" id="PF01095"/>
    </source>
</evidence>
<protein>
    <recommendedName>
        <fullName evidence="4 10">Pectinesterase</fullName>
        <ecNumber evidence="4 10">3.1.1.11</ecNumber>
    </recommendedName>
</protein>
<evidence type="ECO:0000256" key="9">
    <source>
        <dbReference type="PROSITE-ProRule" id="PRU10040"/>
    </source>
</evidence>
<keyword evidence="6 10" id="KW-0378">Hydrolase</keyword>
<dbReference type="GO" id="GO:0005576">
    <property type="term" value="C:extracellular region"/>
    <property type="evidence" value="ECO:0007669"/>
    <property type="project" value="UniProtKB-SubCell"/>
</dbReference>
<feature type="domain" description="Pectinesterase catalytic" evidence="11">
    <location>
        <begin position="12"/>
        <end position="134"/>
    </location>
</feature>
<evidence type="ECO:0000256" key="5">
    <source>
        <dbReference type="ARBA" id="ARBA00022525"/>
    </source>
</evidence>
<comment type="subcellular location">
    <subcellularLocation>
        <location evidence="1">Secreted</location>
    </subcellularLocation>
</comment>
<name>A0AAW2TBI2_9LAMI</name>
<gene>
    <name evidence="12" type="ORF">Slati_4133500</name>
</gene>
<accession>A0AAW2TBI2</accession>
<comment type="catalytic activity">
    <reaction evidence="8 10">
        <text>[(1-&gt;4)-alpha-D-galacturonosyl methyl ester](n) + n H2O = [(1-&gt;4)-alpha-D-galacturonosyl](n) + n methanol + n H(+)</text>
        <dbReference type="Rhea" id="RHEA:22380"/>
        <dbReference type="Rhea" id="RHEA-COMP:14570"/>
        <dbReference type="Rhea" id="RHEA-COMP:14573"/>
        <dbReference type="ChEBI" id="CHEBI:15377"/>
        <dbReference type="ChEBI" id="CHEBI:15378"/>
        <dbReference type="ChEBI" id="CHEBI:17790"/>
        <dbReference type="ChEBI" id="CHEBI:140522"/>
        <dbReference type="ChEBI" id="CHEBI:140523"/>
        <dbReference type="EC" id="3.1.1.11"/>
    </reaction>
</comment>
<dbReference type="PANTHER" id="PTHR31321">
    <property type="entry name" value="ACYL-COA THIOESTER HYDROLASE YBHC-RELATED"/>
    <property type="match status" value="1"/>
</dbReference>
<proteinExistence type="inferred from homology"/>
<keyword evidence="5" id="KW-0964">Secreted</keyword>
<dbReference type="InterPro" id="IPR012334">
    <property type="entry name" value="Pectin_lyas_fold"/>
</dbReference>
<evidence type="ECO:0000256" key="10">
    <source>
        <dbReference type="RuleBase" id="RU000589"/>
    </source>
</evidence>
<keyword evidence="7 10" id="KW-0063">Aspartyl esterase</keyword>
<dbReference type="InterPro" id="IPR000070">
    <property type="entry name" value="Pectinesterase_cat"/>
</dbReference>
<dbReference type="SUPFAM" id="SSF51126">
    <property type="entry name" value="Pectin lyase-like"/>
    <property type="match status" value="1"/>
</dbReference>
<reference evidence="12" key="1">
    <citation type="submission" date="2020-06" db="EMBL/GenBank/DDBJ databases">
        <authorList>
            <person name="Li T."/>
            <person name="Hu X."/>
            <person name="Zhang T."/>
            <person name="Song X."/>
            <person name="Zhang H."/>
            <person name="Dai N."/>
            <person name="Sheng W."/>
            <person name="Hou X."/>
            <person name="Wei L."/>
        </authorList>
    </citation>
    <scope>NUCLEOTIDE SEQUENCE</scope>
    <source>
        <strain evidence="12">KEN1</strain>
        <tissue evidence="12">Leaf</tissue>
    </source>
</reference>
<dbReference type="GO" id="GO:0030599">
    <property type="term" value="F:pectinesterase activity"/>
    <property type="evidence" value="ECO:0007669"/>
    <property type="project" value="UniProtKB-UniRule"/>
</dbReference>
<evidence type="ECO:0000256" key="2">
    <source>
        <dbReference type="ARBA" id="ARBA00005184"/>
    </source>
</evidence>
<dbReference type="EC" id="3.1.1.11" evidence="4 10"/>
<sequence>MPVMVFDGTAAQFGTLDSGTLSVESDHFSAVNLKFVNSAPRPDGKRVGAQAVAFKIAGEYASFYNCRFHGFQDTLCDDRGKHLFKDCYVEGTVDFIFGSGQSLYLNSEIHVIPGDAMSFITAHSRSKHDEANGTVYFGEYHNQGPGADLSKRAPFAKQLSDAEVKPFISLAYIEGSKWLLPPATPRV</sequence>
<comment type="similarity">
    <text evidence="3">Belongs to the pectinesterase family.</text>
</comment>
<evidence type="ECO:0000256" key="7">
    <source>
        <dbReference type="ARBA" id="ARBA00023085"/>
    </source>
</evidence>
<evidence type="ECO:0000256" key="3">
    <source>
        <dbReference type="ARBA" id="ARBA00008891"/>
    </source>
</evidence>
<dbReference type="InterPro" id="IPR011050">
    <property type="entry name" value="Pectin_lyase_fold/virulence"/>
</dbReference>
<dbReference type="PANTHER" id="PTHR31321:SF87">
    <property type="entry name" value="PECTINESTERASE 63-RELATED"/>
    <property type="match status" value="1"/>
</dbReference>
<dbReference type="AlphaFoldDB" id="A0AAW2TBI2"/>
<evidence type="ECO:0000256" key="4">
    <source>
        <dbReference type="ARBA" id="ARBA00013229"/>
    </source>
</evidence>
<evidence type="ECO:0000256" key="1">
    <source>
        <dbReference type="ARBA" id="ARBA00004613"/>
    </source>
</evidence>
<dbReference type="EMBL" id="JACGWN010000015">
    <property type="protein sequence ID" value="KAL0401036.1"/>
    <property type="molecule type" value="Genomic_DNA"/>
</dbReference>
<comment type="pathway">
    <text evidence="2 10">Glycan metabolism; pectin degradation; 2-dehydro-3-deoxy-D-gluconate from pectin: step 1/5.</text>
</comment>
<evidence type="ECO:0000256" key="8">
    <source>
        <dbReference type="ARBA" id="ARBA00047928"/>
    </source>
</evidence>
<dbReference type="GO" id="GO:0045490">
    <property type="term" value="P:pectin catabolic process"/>
    <property type="evidence" value="ECO:0007669"/>
    <property type="project" value="UniProtKB-UniRule"/>
</dbReference>
<feature type="active site" evidence="9">
    <location>
        <position position="94"/>
    </location>
</feature>
<dbReference type="Pfam" id="PF01095">
    <property type="entry name" value="Pectinesterase"/>
    <property type="match status" value="1"/>
</dbReference>
<dbReference type="InterPro" id="IPR033131">
    <property type="entry name" value="Pectinesterase_Asp_AS"/>
</dbReference>
<dbReference type="GO" id="GO:0042545">
    <property type="term" value="P:cell wall modification"/>
    <property type="evidence" value="ECO:0007669"/>
    <property type="project" value="UniProtKB-UniRule"/>
</dbReference>
<comment type="caution">
    <text evidence="12">The sequence shown here is derived from an EMBL/GenBank/DDBJ whole genome shotgun (WGS) entry which is preliminary data.</text>
</comment>